<evidence type="ECO:0000256" key="1">
    <source>
        <dbReference type="ARBA" id="ARBA00001400"/>
    </source>
</evidence>
<comment type="similarity">
    <text evidence="3 9 11">Belongs to the uracil-DNA glycosylase (UDG) superfamily. UNG family.</text>
</comment>
<evidence type="ECO:0000313" key="13">
    <source>
        <dbReference type="EMBL" id="AGH17310.1"/>
    </source>
</evidence>
<dbReference type="NCBIfam" id="NF003591">
    <property type="entry name" value="PRK05254.1-4"/>
    <property type="match status" value="1"/>
</dbReference>
<evidence type="ECO:0000256" key="9">
    <source>
        <dbReference type="HAMAP-Rule" id="MF_00148"/>
    </source>
</evidence>
<comment type="catalytic activity">
    <reaction evidence="1 9 11">
        <text>Hydrolyzes single-stranded DNA or mismatched double-stranded DNA and polynucleotides, releasing free uracil.</text>
        <dbReference type="EC" id="3.2.2.27"/>
    </reaction>
</comment>
<protein>
    <recommendedName>
        <fullName evidence="5 9">Uracil-DNA glycosylase</fullName>
        <shortName evidence="9">UDG</shortName>
        <ecNumber evidence="4 9">3.2.2.27</ecNumber>
    </recommendedName>
</protein>
<evidence type="ECO:0000256" key="6">
    <source>
        <dbReference type="ARBA" id="ARBA00022763"/>
    </source>
</evidence>
<dbReference type="InterPro" id="IPR018085">
    <property type="entry name" value="Ura-DNA_Glyclase_AS"/>
</dbReference>
<dbReference type="NCBIfam" id="NF003589">
    <property type="entry name" value="PRK05254.1-2"/>
    <property type="match status" value="1"/>
</dbReference>
<evidence type="ECO:0000256" key="4">
    <source>
        <dbReference type="ARBA" id="ARBA00012030"/>
    </source>
</evidence>
<dbReference type="SMART" id="SM00986">
    <property type="entry name" value="UDG"/>
    <property type="match status" value="1"/>
</dbReference>
<organism evidence="13 14">
    <name type="scientific">Candidatus Liberibacter asiaticus str. gxpsy</name>
    <dbReference type="NCBI Taxonomy" id="1174529"/>
    <lineage>
        <taxon>Bacteria</taxon>
        <taxon>Pseudomonadati</taxon>
        <taxon>Pseudomonadota</taxon>
        <taxon>Alphaproteobacteria</taxon>
        <taxon>Hyphomicrobiales</taxon>
        <taxon>Rhizobiaceae</taxon>
        <taxon>Liberibacter</taxon>
    </lineage>
</organism>
<keyword evidence="14" id="KW-1185">Reference proteome</keyword>
<evidence type="ECO:0000256" key="10">
    <source>
        <dbReference type="PROSITE-ProRule" id="PRU10072"/>
    </source>
</evidence>
<feature type="domain" description="Uracil-DNA glycosylase-like" evidence="12">
    <location>
        <begin position="52"/>
        <end position="212"/>
    </location>
</feature>
<dbReference type="NCBIfam" id="NF003588">
    <property type="entry name" value="PRK05254.1-1"/>
    <property type="match status" value="1"/>
</dbReference>
<evidence type="ECO:0000256" key="2">
    <source>
        <dbReference type="ARBA" id="ARBA00002631"/>
    </source>
</evidence>
<evidence type="ECO:0000313" key="14">
    <source>
        <dbReference type="Proteomes" id="UP000011820"/>
    </source>
</evidence>
<dbReference type="Pfam" id="PF03167">
    <property type="entry name" value="UDG"/>
    <property type="match status" value="1"/>
</dbReference>
<gene>
    <name evidence="9" type="primary">ung</name>
    <name evidence="13" type="ORF">WSI_04710</name>
</gene>
<dbReference type="HAMAP" id="MF_00148">
    <property type="entry name" value="UDG"/>
    <property type="match status" value="1"/>
</dbReference>
<dbReference type="PROSITE" id="PS00130">
    <property type="entry name" value="U_DNA_GLYCOSYLASE"/>
    <property type="match status" value="1"/>
</dbReference>
<keyword evidence="8 9" id="KW-0234">DNA repair</keyword>
<evidence type="ECO:0000256" key="5">
    <source>
        <dbReference type="ARBA" id="ARBA00018429"/>
    </source>
</evidence>
<keyword evidence="6 9" id="KW-0227">DNA damage</keyword>
<dbReference type="SUPFAM" id="SSF52141">
    <property type="entry name" value="Uracil-DNA glycosylase-like"/>
    <property type="match status" value="1"/>
</dbReference>
<dbReference type="Gene3D" id="3.40.470.10">
    <property type="entry name" value="Uracil-DNA glycosylase-like domain"/>
    <property type="match status" value="1"/>
</dbReference>
<dbReference type="PANTHER" id="PTHR11264:SF0">
    <property type="entry name" value="URACIL-DNA GLYCOSYLASE"/>
    <property type="match status" value="1"/>
</dbReference>
<proteinExistence type="inferred from homology"/>
<evidence type="ECO:0000256" key="7">
    <source>
        <dbReference type="ARBA" id="ARBA00022801"/>
    </source>
</evidence>
<dbReference type="CDD" id="cd10027">
    <property type="entry name" value="UDG-F1-like"/>
    <property type="match status" value="1"/>
</dbReference>
<keyword evidence="7 9" id="KW-0378">Hydrolase</keyword>
<keyword evidence="9" id="KW-0963">Cytoplasm</keyword>
<dbReference type="InterPro" id="IPR036895">
    <property type="entry name" value="Uracil-DNA_glycosylase-like_sf"/>
</dbReference>
<dbReference type="PANTHER" id="PTHR11264">
    <property type="entry name" value="URACIL-DNA GLYCOSYLASE"/>
    <property type="match status" value="1"/>
</dbReference>
<dbReference type="Proteomes" id="UP000011820">
    <property type="component" value="Chromosome"/>
</dbReference>
<comment type="function">
    <text evidence="2 9 11">Excises uracil residues from the DNA which can arise as a result of misincorporation of dUMP residues by DNA polymerase or due to deamination of cytosine.</text>
</comment>
<dbReference type="NCBIfam" id="TIGR00628">
    <property type="entry name" value="ung"/>
    <property type="match status" value="1"/>
</dbReference>
<dbReference type="EC" id="3.2.2.27" evidence="4 9"/>
<evidence type="ECO:0000256" key="11">
    <source>
        <dbReference type="RuleBase" id="RU003780"/>
    </source>
</evidence>
<dbReference type="InterPro" id="IPR002043">
    <property type="entry name" value="UDG_fam1"/>
</dbReference>
<dbReference type="SMART" id="SM00987">
    <property type="entry name" value="UreE_C"/>
    <property type="match status" value="1"/>
</dbReference>
<comment type="subcellular location">
    <subcellularLocation>
        <location evidence="9">Cytoplasm</location>
    </subcellularLocation>
</comment>
<feature type="active site" description="Proton acceptor" evidence="9 10">
    <location>
        <position position="67"/>
    </location>
</feature>
<dbReference type="InterPro" id="IPR005122">
    <property type="entry name" value="Uracil-DNA_glycosylase-like"/>
</dbReference>
<evidence type="ECO:0000259" key="12">
    <source>
        <dbReference type="SMART" id="SM00986"/>
    </source>
</evidence>
<dbReference type="RefSeq" id="WP_015452905.1">
    <property type="nucleotide sequence ID" value="NC_020549.1"/>
</dbReference>
<sequence>MEGVKIHESWKSLLENHFQSEHMRNLKEFLLSEKRKGKRIFPRGSHYFRAFDITPFNKVKVVILGQDPYHNYGQAHGLCFSVPLGIRIPPSLVNVYKELQEDVNFIPPTHGFLEHWGHEGVLLLNAVLTVEEGRAASHRGRGWEQFTDSVIDLISNNHQNIVFMLWGASAQKKQDVLDHKRHLVLKAAHPSPLSASHGFFGCRHFSKANRYLQEHGKTTVNWQIPLS</sequence>
<reference evidence="13 14" key="1">
    <citation type="journal article" date="2013" name="Genome Announc.">
        <title>Complete Genome Sequence of a Chinese Strain of 'Candidatus Liberibacter asiaticus'.</title>
        <authorList>
            <person name="Lin H."/>
            <person name="Han C.S."/>
            <person name="Liu B."/>
            <person name="Lou B."/>
            <person name="Bai X."/>
            <person name="Deng C."/>
            <person name="Civerolo E.L."/>
            <person name="Gupta G."/>
        </authorList>
    </citation>
    <scope>NUCLEOTIDE SEQUENCE [LARGE SCALE GENOMIC DNA]</scope>
    <source>
        <strain evidence="14">gxpsy</strain>
    </source>
</reference>
<name>A0ABN4B1N2_LIBAS</name>
<accession>A0ABN4B1N2</accession>
<dbReference type="EMBL" id="CP004005">
    <property type="protein sequence ID" value="AGH17310.1"/>
    <property type="molecule type" value="Genomic_DNA"/>
</dbReference>
<evidence type="ECO:0000256" key="8">
    <source>
        <dbReference type="ARBA" id="ARBA00023204"/>
    </source>
</evidence>
<dbReference type="NCBIfam" id="NF003592">
    <property type="entry name" value="PRK05254.1-5"/>
    <property type="match status" value="1"/>
</dbReference>
<dbReference type="GeneID" id="93077300"/>
<evidence type="ECO:0000256" key="3">
    <source>
        <dbReference type="ARBA" id="ARBA00008184"/>
    </source>
</evidence>